<gene>
    <name evidence="1" type="ORF">Pint_14397</name>
</gene>
<organism evidence="1 2">
    <name type="scientific">Pistacia integerrima</name>
    <dbReference type="NCBI Taxonomy" id="434235"/>
    <lineage>
        <taxon>Eukaryota</taxon>
        <taxon>Viridiplantae</taxon>
        <taxon>Streptophyta</taxon>
        <taxon>Embryophyta</taxon>
        <taxon>Tracheophyta</taxon>
        <taxon>Spermatophyta</taxon>
        <taxon>Magnoliopsida</taxon>
        <taxon>eudicotyledons</taxon>
        <taxon>Gunneridae</taxon>
        <taxon>Pentapetalae</taxon>
        <taxon>rosids</taxon>
        <taxon>malvids</taxon>
        <taxon>Sapindales</taxon>
        <taxon>Anacardiaceae</taxon>
        <taxon>Pistacia</taxon>
    </lineage>
</organism>
<dbReference type="Proteomes" id="UP001163603">
    <property type="component" value="Chromosome 8"/>
</dbReference>
<sequence>MEIHVKETNLVRPAQETPNHSLWISTLDLLMAERPQVPLVHFYRRPPLPASDKSGFFDTSLLKEGLSKALVAFYPLAGRLGKDENGRLQIECNGEGALFVEAETSCVIHDEFGEDDFSPSLKMRQLVPTFDCPSTQISSNPLLLLQVTYFKCGGVCLGIGWHHILGDGTSAFHFINSWAELTRGFSLISITPLIDRTILQSRALPYPIFDHIEYRPPPSMNFEELQSSPLPTSMARLKLSLDKINTLKAKFKKDHGVMYSTYEILVAHIWRCACLARRLPDDQVTKLYNARKWTAKIKSPLPYGYFGNVIFHATPIALAGDIQSKPLIYTVKIIYEALKRRDDEYLRSGLAYLGQHDPDLTAVKQGVPTCKCPNLKIASWAKMPMYDSDFGWGSPIYMGRASVPSVGESYVLSSPYNERSLSLIICLETHAMELFKKLFYSEGVGPLKEYYKLSSL</sequence>
<comment type="caution">
    <text evidence="1">The sequence shown here is derived from an EMBL/GenBank/DDBJ whole genome shotgun (WGS) entry which is preliminary data.</text>
</comment>
<keyword evidence="2" id="KW-1185">Reference proteome</keyword>
<reference evidence="2" key="1">
    <citation type="journal article" date="2023" name="G3 (Bethesda)">
        <title>Genome assembly and association tests identify interacting loci associated with vigor, precocity, and sex in interspecific pistachio rootstocks.</title>
        <authorList>
            <person name="Palmer W."/>
            <person name="Jacygrad E."/>
            <person name="Sagayaradj S."/>
            <person name="Cavanaugh K."/>
            <person name="Han R."/>
            <person name="Bertier L."/>
            <person name="Beede B."/>
            <person name="Kafkas S."/>
            <person name="Golino D."/>
            <person name="Preece J."/>
            <person name="Michelmore R."/>
        </authorList>
    </citation>
    <scope>NUCLEOTIDE SEQUENCE [LARGE SCALE GENOMIC DNA]</scope>
</reference>
<evidence type="ECO:0000313" key="1">
    <source>
        <dbReference type="EMBL" id="KAJ0030039.1"/>
    </source>
</evidence>
<dbReference type="EMBL" id="CM047743">
    <property type="protein sequence ID" value="KAJ0030039.1"/>
    <property type="molecule type" value="Genomic_DNA"/>
</dbReference>
<evidence type="ECO:0000313" key="2">
    <source>
        <dbReference type="Proteomes" id="UP001163603"/>
    </source>
</evidence>
<protein>
    <submittedName>
        <fullName evidence="1">Uncharacterized protein</fullName>
    </submittedName>
</protein>
<accession>A0ACC0Y4X2</accession>
<name>A0ACC0Y4X2_9ROSI</name>
<proteinExistence type="predicted"/>